<evidence type="ECO:0000256" key="1">
    <source>
        <dbReference type="ARBA" id="ARBA00023002"/>
    </source>
</evidence>
<evidence type="ECO:0000313" key="3">
    <source>
        <dbReference type="EMBL" id="MFC5973509.1"/>
    </source>
</evidence>
<dbReference type="InterPro" id="IPR023909">
    <property type="entry name" value="F420_NP1902A"/>
</dbReference>
<dbReference type="InterPro" id="IPR036661">
    <property type="entry name" value="Luciferase-like_sf"/>
</dbReference>
<evidence type="ECO:0000259" key="2">
    <source>
        <dbReference type="Pfam" id="PF00296"/>
    </source>
</evidence>
<dbReference type="Gene3D" id="3.20.20.30">
    <property type="entry name" value="Luciferase-like domain"/>
    <property type="match status" value="1"/>
</dbReference>
<dbReference type="SUPFAM" id="SSF51679">
    <property type="entry name" value="Bacterial luciferase-like"/>
    <property type="match status" value="1"/>
</dbReference>
<dbReference type="Proteomes" id="UP001596099">
    <property type="component" value="Unassembled WGS sequence"/>
</dbReference>
<dbReference type="GO" id="GO:0016491">
    <property type="term" value="F:oxidoreductase activity"/>
    <property type="evidence" value="ECO:0007669"/>
    <property type="project" value="UniProtKB-KW"/>
</dbReference>
<accession>A0ABD5RT30</accession>
<comment type="caution">
    <text evidence="3">The sequence shown here is derived from an EMBL/GenBank/DDBJ whole genome shotgun (WGS) entry which is preliminary data.</text>
</comment>
<dbReference type="Pfam" id="PF00296">
    <property type="entry name" value="Bac_luciferase"/>
    <property type="match status" value="1"/>
</dbReference>
<keyword evidence="1" id="KW-0560">Oxidoreductase</keyword>
<dbReference type="InterPro" id="IPR011251">
    <property type="entry name" value="Luciferase-like_dom"/>
</dbReference>
<dbReference type="PANTHER" id="PTHR43244">
    <property type="match status" value="1"/>
</dbReference>
<sequence>MSDDFELDVTLTPDRHDTLDDFAAVARDVEDLGFDTVGFGETTGWDSVALLTVLADRTGTIGIADEVIGPFSRSPSQIAQAAASVQSLADGRFRLGLGTSSPALVEGWHGLSFERPLRRLREAIDIVNQATAGETVTYDGEVFTPEGFQLELPTPVEVPIDVAALGPKGVELAGRFADGWVPQLFTPEGLERRLEDLRRGAELGDRDPDALRTSVLLRACALEDGEKARQLGRQHVAFMISLYGPFYRQSIADQGYEGMVETVRGHWQDGDREAAVAAVEDEVLDGLVACGTPDEVNAIVDEFAAIDGCDAVRIGWVGPADDDAIEATMRAVAPNNR</sequence>
<reference evidence="3 4" key="1">
    <citation type="journal article" date="2019" name="Int. J. Syst. Evol. Microbiol.">
        <title>The Global Catalogue of Microorganisms (GCM) 10K type strain sequencing project: providing services to taxonomists for standard genome sequencing and annotation.</title>
        <authorList>
            <consortium name="The Broad Institute Genomics Platform"/>
            <consortium name="The Broad Institute Genome Sequencing Center for Infectious Disease"/>
            <person name="Wu L."/>
            <person name="Ma J."/>
        </authorList>
    </citation>
    <scope>NUCLEOTIDE SEQUENCE [LARGE SCALE GENOMIC DNA]</scope>
    <source>
        <strain evidence="3 4">CGMCC 1.12543</strain>
    </source>
</reference>
<feature type="domain" description="Luciferase-like" evidence="2">
    <location>
        <begin position="15"/>
        <end position="303"/>
    </location>
</feature>
<dbReference type="InterPro" id="IPR050564">
    <property type="entry name" value="F420-G6PD/mer"/>
</dbReference>
<dbReference type="NCBIfam" id="TIGR04024">
    <property type="entry name" value="F420_NP1902A"/>
    <property type="match status" value="1"/>
</dbReference>
<dbReference type="CDD" id="cd01097">
    <property type="entry name" value="Tetrahydromethanopterin_reductase"/>
    <property type="match status" value="1"/>
</dbReference>
<gene>
    <name evidence="3" type="ORF">ACFPYI_19440</name>
</gene>
<dbReference type="RefSeq" id="WP_247420416.1">
    <property type="nucleotide sequence ID" value="NZ_JALLGW010000003.1"/>
</dbReference>
<organism evidence="3 4">
    <name type="scientific">Halomarina salina</name>
    <dbReference type="NCBI Taxonomy" id="1872699"/>
    <lineage>
        <taxon>Archaea</taxon>
        <taxon>Methanobacteriati</taxon>
        <taxon>Methanobacteriota</taxon>
        <taxon>Stenosarchaea group</taxon>
        <taxon>Halobacteria</taxon>
        <taxon>Halobacteriales</taxon>
        <taxon>Natronomonadaceae</taxon>
        <taxon>Halomarina</taxon>
    </lineage>
</organism>
<keyword evidence="4" id="KW-1185">Reference proteome</keyword>
<protein>
    <submittedName>
        <fullName evidence="3">TIGR04024 family LLM class F420-dependent oxidoreductase</fullName>
    </submittedName>
</protein>
<name>A0ABD5RT30_9EURY</name>
<dbReference type="AlphaFoldDB" id="A0ABD5RT30"/>
<dbReference type="PANTHER" id="PTHR43244:SF1">
    <property type="entry name" value="5,10-METHYLENETETRAHYDROMETHANOPTERIN REDUCTASE"/>
    <property type="match status" value="1"/>
</dbReference>
<evidence type="ECO:0000313" key="4">
    <source>
        <dbReference type="Proteomes" id="UP001596099"/>
    </source>
</evidence>
<proteinExistence type="predicted"/>
<dbReference type="EMBL" id="JBHSQH010000002">
    <property type="protein sequence ID" value="MFC5973509.1"/>
    <property type="molecule type" value="Genomic_DNA"/>
</dbReference>